<dbReference type="SUPFAM" id="SSF47240">
    <property type="entry name" value="Ferritin-like"/>
    <property type="match status" value="1"/>
</dbReference>
<evidence type="ECO:0000256" key="1">
    <source>
        <dbReference type="ARBA" id="ARBA00012710"/>
    </source>
</evidence>
<dbReference type="AlphaFoldDB" id="Q53025"/>
<dbReference type="Pfam" id="PF02332">
    <property type="entry name" value="Phenol_Hydrox"/>
    <property type="match status" value="1"/>
</dbReference>
<proteinExistence type="predicted"/>
<evidence type="ECO:0000313" key="5">
    <source>
        <dbReference type="EMBL" id="BAA07112.1"/>
    </source>
</evidence>
<dbReference type="InterPro" id="IPR012078">
    <property type="entry name" value="MP_mOase_hydro"/>
</dbReference>
<evidence type="ECO:0000256" key="2">
    <source>
        <dbReference type="ARBA" id="ARBA00023002"/>
    </source>
</evidence>
<dbReference type="InterPro" id="IPR012348">
    <property type="entry name" value="RNR-like"/>
</dbReference>
<evidence type="ECO:0000256" key="3">
    <source>
        <dbReference type="ARBA" id="ARBA00023033"/>
    </source>
</evidence>
<sequence>MTTEATVARPVELEGHRTFTWFTPARRKPTEYELYTVGQQSTPDEWLHVDWPLRFDDGRAPWEEESSAVRTSEWSAYRDPHQLWQRPYVSTCNQDQQALARLVPVLTMGSAAITPIWSQKILARSYAAWPFVEYGLFLSLAYAVRQAMSDTVQFSVVFQAVDRMRLLQDIVHHLDHLQESPEFSDAGAREAWMSDSTLVPIREVIERIAASQDWVEILVAGTLVFEPLVGHLAKAELFSRRAPMFGDGTTPAVLASALLDSGRHLESVQALVRLVCQDPVHGDQNQATVRRWIEEWQPRCKAAAQSFLPTFSDCGIDAKESANALSRALANQRAAVEGAGITA</sequence>
<dbReference type="GO" id="GO:0016709">
    <property type="term" value="F:oxidoreductase activity, acting on paired donors, with incorporation or reduction of molecular oxygen, NAD(P)H as one donor, and incorporation of one atom of oxygen"/>
    <property type="evidence" value="ECO:0007669"/>
    <property type="project" value="InterPro"/>
</dbReference>
<keyword evidence="3" id="KW-0503">Monooxygenase</keyword>
<dbReference type="Gene3D" id="1.10.620.20">
    <property type="entry name" value="Ribonucleotide Reductase, subunit A"/>
    <property type="match status" value="1"/>
</dbReference>
<evidence type="ECO:0000256" key="4">
    <source>
        <dbReference type="ARBA" id="ARBA00048941"/>
    </source>
</evidence>
<reference evidence="5" key="1">
    <citation type="journal article" date="1994" name="J. Ferment. Bioeng.">
        <title>Cloning and characterization of a Nocardia corallina B-276 gene cluster encoding alkene momnoxygenase.</title>
        <authorList>
            <person name="Saeki H."/>
            <person name="Furuhashi K."/>
        </authorList>
    </citation>
    <scope>NUCLEOTIDE SEQUENCE</scope>
    <source>
        <strain evidence="5">B-276</strain>
    </source>
</reference>
<dbReference type="InterPro" id="IPR009078">
    <property type="entry name" value="Ferritin-like_SF"/>
</dbReference>
<comment type="catalytic activity">
    <reaction evidence="4">
        <text>propane + NADH + O2 + H(+) = propan-2-ol + NAD(+) + H2O</text>
        <dbReference type="Rhea" id="RHEA:49992"/>
        <dbReference type="ChEBI" id="CHEBI:15377"/>
        <dbReference type="ChEBI" id="CHEBI:15378"/>
        <dbReference type="ChEBI" id="CHEBI:15379"/>
        <dbReference type="ChEBI" id="CHEBI:17824"/>
        <dbReference type="ChEBI" id="CHEBI:32879"/>
        <dbReference type="ChEBI" id="CHEBI:57540"/>
        <dbReference type="ChEBI" id="CHEBI:57945"/>
        <dbReference type="EC" id="1.14.13.227"/>
    </reaction>
</comment>
<dbReference type="EC" id="1.14.13.227" evidence="1"/>
<dbReference type="EMBL" id="D37875">
    <property type="protein sequence ID" value="BAA07112.1"/>
    <property type="molecule type" value="Genomic_DNA"/>
</dbReference>
<organism evidence="5">
    <name type="scientific">Gordonia rubripertincta</name>
    <name type="common">Rhodococcus corallinus</name>
    <dbReference type="NCBI Taxonomy" id="36822"/>
    <lineage>
        <taxon>Bacteria</taxon>
        <taxon>Bacillati</taxon>
        <taxon>Actinomycetota</taxon>
        <taxon>Actinomycetes</taxon>
        <taxon>Mycobacteriales</taxon>
        <taxon>Gordoniaceae</taxon>
        <taxon>Gordonia</taxon>
    </lineage>
</organism>
<dbReference type="InterPro" id="IPR003430">
    <property type="entry name" value="Phenol_Hydrox"/>
</dbReference>
<protein>
    <recommendedName>
        <fullName evidence="1">propane 2-monooxygenase</fullName>
        <ecNumber evidence="1">1.14.13.227</ecNumber>
    </recommendedName>
</protein>
<keyword evidence="2" id="KW-0560">Oxidoreductase</keyword>
<dbReference type="PIRSF" id="PIRSF000040">
    <property type="entry name" value="MMOH_comp"/>
    <property type="match status" value="1"/>
</dbReference>
<gene>
    <name evidence="5" type="primary">amoA</name>
</gene>
<accession>Q53025</accession>
<name>Q53025_GORRU</name>